<proteinExistence type="predicted"/>
<evidence type="ECO:0000313" key="2">
    <source>
        <dbReference type="Proteomes" id="UP000037397"/>
    </source>
</evidence>
<accession>A0A0L6CLV9</accession>
<organism evidence="1 2">
    <name type="scientific">Luteipulveratus halotolerans</name>
    <dbReference type="NCBI Taxonomy" id="1631356"/>
    <lineage>
        <taxon>Bacteria</taxon>
        <taxon>Bacillati</taxon>
        <taxon>Actinomycetota</taxon>
        <taxon>Actinomycetes</taxon>
        <taxon>Micrococcales</taxon>
        <taxon>Dermacoccaceae</taxon>
        <taxon>Luteipulveratus</taxon>
    </lineage>
</organism>
<dbReference type="RefSeq" id="WP_050671290.1">
    <property type="nucleotide sequence ID" value="NZ_LAIR01000002.1"/>
</dbReference>
<comment type="caution">
    <text evidence="1">The sequence shown here is derived from an EMBL/GenBank/DDBJ whole genome shotgun (WGS) entry which is preliminary data.</text>
</comment>
<name>A0A0L6CLV9_9MICO</name>
<evidence type="ECO:0000313" key="1">
    <source>
        <dbReference type="EMBL" id="KNX38786.1"/>
    </source>
</evidence>
<dbReference type="STRING" id="1631356.VV01_19205"/>
<keyword evidence="2" id="KW-1185">Reference proteome</keyword>
<dbReference type="OrthoDB" id="5161407at2"/>
<dbReference type="EMBL" id="LAIR01000002">
    <property type="protein sequence ID" value="KNX38786.1"/>
    <property type="molecule type" value="Genomic_DNA"/>
</dbReference>
<gene>
    <name evidence="1" type="ORF">VV01_19205</name>
</gene>
<sequence>MITIMAGDGYRSDPIPRGGTYLIENTRHCLWLIVDQVIFKIGGGGGHRLSGPVMERIEPWKQRRTDQL</sequence>
<dbReference type="Proteomes" id="UP000037397">
    <property type="component" value="Unassembled WGS sequence"/>
</dbReference>
<dbReference type="AlphaFoldDB" id="A0A0L6CLV9"/>
<protein>
    <submittedName>
        <fullName evidence="1">Uncharacterized protein</fullName>
    </submittedName>
</protein>
<reference evidence="2" key="1">
    <citation type="submission" date="2015-03" db="EMBL/GenBank/DDBJ databases">
        <title>Luteipulveratus halotolerans sp. nov., a novel actinobacterium (Dermacoccaceae) from Sarawak, Malaysia.</title>
        <authorList>
            <person name="Juboi H."/>
            <person name="Basik A."/>
            <person name="Shamsul S.S."/>
            <person name="Arnold P."/>
            <person name="Schmitt E.K."/>
            <person name="Sanglier J.-J."/>
            <person name="Yeo T."/>
        </authorList>
    </citation>
    <scope>NUCLEOTIDE SEQUENCE [LARGE SCALE GENOMIC DNA]</scope>
    <source>
        <strain evidence="2">C296001</strain>
    </source>
</reference>